<dbReference type="SMART" id="SM00342">
    <property type="entry name" value="HTH_ARAC"/>
    <property type="match status" value="1"/>
</dbReference>
<dbReference type="InterPro" id="IPR020449">
    <property type="entry name" value="Tscrpt_reg_AraC-type_HTH"/>
</dbReference>
<name>A0A165R177_9FLAO</name>
<evidence type="ECO:0000256" key="2">
    <source>
        <dbReference type="ARBA" id="ARBA00023125"/>
    </source>
</evidence>
<dbReference type="EMBL" id="LQNU01000068">
    <property type="protein sequence ID" value="KZE77664.1"/>
    <property type="molecule type" value="Genomic_DNA"/>
</dbReference>
<dbReference type="PANTHER" id="PTHR43280:SF29">
    <property type="entry name" value="ARAC-FAMILY TRANSCRIPTIONAL REGULATOR"/>
    <property type="match status" value="1"/>
</dbReference>
<feature type="transmembrane region" description="Helical" evidence="4">
    <location>
        <begin position="134"/>
        <end position="152"/>
    </location>
</feature>
<dbReference type="PROSITE" id="PS00041">
    <property type="entry name" value="HTH_ARAC_FAMILY_1"/>
    <property type="match status" value="1"/>
</dbReference>
<feature type="transmembrane region" description="Helical" evidence="4">
    <location>
        <begin position="101"/>
        <end position="122"/>
    </location>
</feature>
<dbReference type="Proteomes" id="UP000076630">
    <property type="component" value="Unassembled WGS sequence"/>
</dbReference>
<evidence type="ECO:0000313" key="6">
    <source>
        <dbReference type="EMBL" id="KZE77664.1"/>
    </source>
</evidence>
<proteinExistence type="predicted"/>
<reference evidence="6 7" key="1">
    <citation type="submission" date="2016-01" db="EMBL/GenBank/DDBJ databases">
        <title>Whole genome sequencing of Myroides marinus L41.</title>
        <authorList>
            <person name="Hong K.W."/>
        </authorList>
    </citation>
    <scope>NUCLEOTIDE SEQUENCE [LARGE SCALE GENOMIC DNA]</scope>
    <source>
        <strain evidence="6 7">L41</strain>
    </source>
</reference>
<sequence>MEVYTLYDFVIVIAITALFVVGGINLSLIHRLRKINNGTFKVKEQFNIIIIIYCVVHVLSLFLQAKDSYIHITFSFIFLIWPNIYFIYLESENLNFNLNRYYVALYGSYVMSIVMLIAFFIFDFYDISPFPLKFVLWSSLLLVIVYYLYLFIKSKLFDIVYNNKAWLFLVGLLVVIVVLLLSSIIESIMTQISYIFFLVLFLGFCIMMNHHLISKLASLTNYSSAVVGFTKKKETKFNKPSFDQELLLSIGSSLEKLPLEYFYNSCLDLNKLADCLKITAPELSYFFSNQLNTNFNQYINNIRLAKAKELLEKKQYQDVSVKDIGTEVGFSSNSSFYRTFKEKYNIAPSEYRKERR</sequence>
<keyword evidence="7" id="KW-1185">Reference proteome</keyword>
<dbReference type="Gene3D" id="1.10.10.60">
    <property type="entry name" value="Homeodomain-like"/>
    <property type="match status" value="1"/>
</dbReference>
<feature type="transmembrane region" description="Helical" evidence="4">
    <location>
        <begin position="191"/>
        <end position="209"/>
    </location>
</feature>
<dbReference type="SUPFAM" id="SSF46689">
    <property type="entry name" value="Homeodomain-like"/>
    <property type="match status" value="1"/>
</dbReference>
<feature type="transmembrane region" description="Helical" evidence="4">
    <location>
        <begin position="164"/>
        <end position="185"/>
    </location>
</feature>
<dbReference type="GO" id="GO:0003700">
    <property type="term" value="F:DNA-binding transcription factor activity"/>
    <property type="evidence" value="ECO:0007669"/>
    <property type="project" value="InterPro"/>
</dbReference>
<dbReference type="AlphaFoldDB" id="A0A165R177"/>
<evidence type="ECO:0000256" key="4">
    <source>
        <dbReference type="SAM" id="Phobius"/>
    </source>
</evidence>
<accession>A0A165R177</accession>
<dbReference type="PANTHER" id="PTHR43280">
    <property type="entry name" value="ARAC-FAMILY TRANSCRIPTIONAL REGULATOR"/>
    <property type="match status" value="1"/>
</dbReference>
<protein>
    <recommendedName>
        <fullName evidence="5">HTH araC/xylS-type domain-containing protein</fullName>
    </recommendedName>
</protein>
<keyword evidence="4" id="KW-0472">Membrane</keyword>
<dbReference type="InterPro" id="IPR009057">
    <property type="entry name" value="Homeodomain-like_sf"/>
</dbReference>
<feature type="transmembrane region" description="Helical" evidence="4">
    <location>
        <begin position="6"/>
        <end position="26"/>
    </location>
</feature>
<keyword evidence="4" id="KW-1133">Transmembrane helix</keyword>
<feature type="transmembrane region" description="Helical" evidence="4">
    <location>
        <begin position="46"/>
        <end position="63"/>
    </location>
</feature>
<keyword evidence="4" id="KW-0812">Transmembrane</keyword>
<dbReference type="InterPro" id="IPR018062">
    <property type="entry name" value="HTH_AraC-typ_CS"/>
</dbReference>
<dbReference type="PROSITE" id="PS01124">
    <property type="entry name" value="HTH_ARAC_FAMILY_2"/>
    <property type="match status" value="1"/>
</dbReference>
<feature type="transmembrane region" description="Helical" evidence="4">
    <location>
        <begin position="69"/>
        <end position="89"/>
    </location>
</feature>
<organism evidence="6 7">
    <name type="scientific">Myroides marinus</name>
    <dbReference type="NCBI Taxonomy" id="703342"/>
    <lineage>
        <taxon>Bacteria</taxon>
        <taxon>Pseudomonadati</taxon>
        <taxon>Bacteroidota</taxon>
        <taxon>Flavobacteriia</taxon>
        <taxon>Flavobacteriales</taxon>
        <taxon>Flavobacteriaceae</taxon>
        <taxon>Myroides</taxon>
    </lineage>
</organism>
<feature type="domain" description="HTH araC/xylS-type" evidence="5">
    <location>
        <begin position="244"/>
        <end position="354"/>
    </location>
</feature>
<gene>
    <name evidence="6" type="ORF">AV926_14015</name>
</gene>
<evidence type="ECO:0000256" key="3">
    <source>
        <dbReference type="ARBA" id="ARBA00023163"/>
    </source>
</evidence>
<evidence type="ECO:0000256" key="1">
    <source>
        <dbReference type="ARBA" id="ARBA00023015"/>
    </source>
</evidence>
<dbReference type="InterPro" id="IPR018060">
    <property type="entry name" value="HTH_AraC"/>
</dbReference>
<dbReference type="GO" id="GO:0043565">
    <property type="term" value="F:sequence-specific DNA binding"/>
    <property type="evidence" value="ECO:0007669"/>
    <property type="project" value="InterPro"/>
</dbReference>
<dbReference type="PRINTS" id="PR00032">
    <property type="entry name" value="HTHARAC"/>
</dbReference>
<keyword evidence="3" id="KW-0804">Transcription</keyword>
<dbReference type="OrthoDB" id="5492415at2"/>
<keyword evidence="2" id="KW-0238">DNA-binding</keyword>
<keyword evidence="1" id="KW-0805">Transcription regulation</keyword>
<evidence type="ECO:0000313" key="7">
    <source>
        <dbReference type="Proteomes" id="UP000076630"/>
    </source>
</evidence>
<comment type="caution">
    <text evidence="6">The sequence shown here is derived from an EMBL/GenBank/DDBJ whole genome shotgun (WGS) entry which is preliminary data.</text>
</comment>
<evidence type="ECO:0000259" key="5">
    <source>
        <dbReference type="PROSITE" id="PS01124"/>
    </source>
</evidence>
<dbReference type="Pfam" id="PF12833">
    <property type="entry name" value="HTH_18"/>
    <property type="match status" value="1"/>
</dbReference>
<dbReference type="RefSeq" id="WP_038987398.1">
    <property type="nucleotide sequence ID" value="NZ_JACAJU010000020.1"/>
</dbReference>